<sequence length="211" mass="23566">MPPKALDLNFLHSKDGRGKDRWFHCDYPTWHREWETQMASVLEFPIHPHPGPNREFLDWWHELPHRFLSLEGLLGDPRGGEVEEVVATRGTQVSPHHTQVPDVPNTRRANRRRRRVGTRMSQRDDGDGDGDERGDGLGVPDPMGGGGDDVFGGGYVPLGDDMLGDGTLSSHQLYPDFASPGTMERQLGREVCFFDLAAMWAQDDGEASGSH</sequence>
<reference evidence="2 3" key="1">
    <citation type="journal article" date="2023" name="Plants (Basel)">
        <title>Bridging the Gap: Combining Genomics and Transcriptomics Approaches to Understand Stylosanthes scabra, an Orphan Legume from the Brazilian Caatinga.</title>
        <authorList>
            <person name="Ferreira-Neto J.R.C."/>
            <person name="da Silva M.D."/>
            <person name="Binneck E."/>
            <person name="de Melo N.F."/>
            <person name="da Silva R.H."/>
            <person name="de Melo A.L.T.M."/>
            <person name="Pandolfi V."/>
            <person name="Bustamante F.O."/>
            <person name="Brasileiro-Vidal A.C."/>
            <person name="Benko-Iseppon A.M."/>
        </authorList>
    </citation>
    <scope>NUCLEOTIDE SEQUENCE [LARGE SCALE GENOMIC DNA]</scope>
    <source>
        <tissue evidence="2">Leaves</tissue>
    </source>
</reference>
<evidence type="ECO:0000313" key="3">
    <source>
        <dbReference type="Proteomes" id="UP001341840"/>
    </source>
</evidence>
<organism evidence="2 3">
    <name type="scientific">Stylosanthes scabra</name>
    <dbReference type="NCBI Taxonomy" id="79078"/>
    <lineage>
        <taxon>Eukaryota</taxon>
        <taxon>Viridiplantae</taxon>
        <taxon>Streptophyta</taxon>
        <taxon>Embryophyta</taxon>
        <taxon>Tracheophyta</taxon>
        <taxon>Spermatophyta</taxon>
        <taxon>Magnoliopsida</taxon>
        <taxon>eudicotyledons</taxon>
        <taxon>Gunneridae</taxon>
        <taxon>Pentapetalae</taxon>
        <taxon>rosids</taxon>
        <taxon>fabids</taxon>
        <taxon>Fabales</taxon>
        <taxon>Fabaceae</taxon>
        <taxon>Papilionoideae</taxon>
        <taxon>50 kb inversion clade</taxon>
        <taxon>dalbergioids sensu lato</taxon>
        <taxon>Dalbergieae</taxon>
        <taxon>Pterocarpus clade</taxon>
        <taxon>Stylosanthes</taxon>
    </lineage>
</organism>
<dbReference type="EMBL" id="JASCZI010213034">
    <property type="protein sequence ID" value="MED6200730.1"/>
    <property type="molecule type" value="Genomic_DNA"/>
</dbReference>
<accession>A0ABU6XTF1</accession>
<gene>
    <name evidence="2" type="ORF">PIB30_088148</name>
</gene>
<keyword evidence="3" id="KW-1185">Reference proteome</keyword>
<evidence type="ECO:0000256" key="1">
    <source>
        <dbReference type="SAM" id="MobiDB-lite"/>
    </source>
</evidence>
<dbReference type="Proteomes" id="UP001341840">
    <property type="component" value="Unassembled WGS sequence"/>
</dbReference>
<feature type="compositionally biased region" description="Basic residues" evidence="1">
    <location>
        <begin position="108"/>
        <end position="117"/>
    </location>
</feature>
<feature type="region of interest" description="Disordered" evidence="1">
    <location>
        <begin position="89"/>
        <end position="148"/>
    </location>
</feature>
<protein>
    <recommendedName>
        <fullName evidence="4">Aminotransferase-like plant mobile domain-containing protein</fullName>
    </recommendedName>
</protein>
<evidence type="ECO:0000313" key="2">
    <source>
        <dbReference type="EMBL" id="MED6200730.1"/>
    </source>
</evidence>
<feature type="compositionally biased region" description="Basic and acidic residues" evidence="1">
    <location>
        <begin position="121"/>
        <end position="135"/>
    </location>
</feature>
<name>A0ABU6XTF1_9FABA</name>
<comment type="caution">
    <text evidence="2">The sequence shown here is derived from an EMBL/GenBank/DDBJ whole genome shotgun (WGS) entry which is preliminary data.</text>
</comment>
<evidence type="ECO:0008006" key="4">
    <source>
        <dbReference type="Google" id="ProtNLM"/>
    </source>
</evidence>
<proteinExistence type="predicted"/>